<name>A0A3G8H0T4_9BURK</name>
<dbReference type="OrthoDB" id="7340028at2"/>
<dbReference type="KEGG" id="cpau:EHF44_12095"/>
<protein>
    <submittedName>
        <fullName evidence="1">Uncharacterized protein</fullName>
    </submittedName>
</protein>
<accession>A0A3G8H0T4</accession>
<evidence type="ECO:0000313" key="2">
    <source>
        <dbReference type="Proteomes" id="UP000270411"/>
    </source>
</evidence>
<proteinExistence type="predicted"/>
<sequence length="293" mass="33192">MRRIGANPDGGLGQLRPATCRYPGHTPGHTLPRTYLSGPDAMRLTRLCRILCAACACWTSTLALAQTTPIVLYSEAGQRPQSYEENGVPKGAYIDHLQRVLKRMPPEFKVEIRFASWARVVEEARNGNSAGILGVYYRPKERPFLNHSRPFYIEEVAVHCNRDAIAGRTFHTYPDDFAGLRFGNQRAYLAPGPRFFEMAREGRIEIVEGHEFHDLVKKMLVGEIDCVVNPSAVINEALVALEARGLPERMRYKSRRVLNIRAESVHVGFSRKYEASHPELARFRQLFNKAVDQ</sequence>
<gene>
    <name evidence="1" type="ORF">EHF44_12095</name>
</gene>
<dbReference type="Proteomes" id="UP000270411">
    <property type="component" value="Chromosome 1"/>
</dbReference>
<dbReference type="AlphaFoldDB" id="A0A3G8H0T4"/>
<organism evidence="1 2">
    <name type="scientific">Cupriavidus pauculus</name>
    <dbReference type="NCBI Taxonomy" id="82633"/>
    <lineage>
        <taxon>Bacteria</taxon>
        <taxon>Pseudomonadati</taxon>
        <taxon>Pseudomonadota</taxon>
        <taxon>Betaproteobacteria</taxon>
        <taxon>Burkholderiales</taxon>
        <taxon>Burkholderiaceae</taxon>
        <taxon>Cupriavidus</taxon>
    </lineage>
</organism>
<reference evidence="2" key="1">
    <citation type="submission" date="2018-11" db="EMBL/GenBank/DDBJ databases">
        <title>FDA dAtabase for Regulatory Grade micrObial Sequences (FDA-ARGOS): Supporting development and validation of Infectious Disease Dx tests.</title>
        <authorList>
            <person name="Goldberg B."/>
            <person name="Campos J."/>
            <person name="Tallon L."/>
            <person name="Sadzewicz L."/>
            <person name="Zhao X."/>
            <person name="Vavikolanu K."/>
            <person name="Mehta A."/>
            <person name="Aluvathingal J."/>
            <person name="Nadendla S."/>
            <person name="Geyer C."/>
            <person name="Nandy P."/>
            <person name="Yan Y."/>
            <person name="Sichtig H."/>
        </authorList>
    </citation>
    <scope>NUCLEOTIDE SEQUENCE [LARGE SCALE GENOMIC DNA]</scope>
    <source>
        <strain evidence="2">FDAARGOS_614</strain>
    </source>
</reference>
<evidence type="ECO:0000313" key="1">
    <source>
        <dbReference type="EMBL" id="AZG14113.1"/>
    </source>
</evidence>
<dbReference type="EMBL" id="CP033969">
    <property type="protein sequence ID" value="AZG14113.1"/>
    <property type="molecule type" value="Genomic_DNA"/>
</dbReference>
<dbReference type="Gene3D" id="3.40.190.10">
    <property type="entry name" value="Periplasmic binding protein-like II"/>
    <property type="match status" value="2"/>
</dbReference>
<dbReference type="SUPFAM" id="SSF53850">
    <property type="entry name" value="Periplasmic binding protein-like II"/>
    <property type="match status" value="1"/>
</dbReference>